<gene>
    <name evidence="2" type="ORF">F4553_005274</name>
</gene>
<dbReference type="AlphaFoldDB" id="A0A841BW45"/>
<organism evidence="2 3">
    <name type="scientific">Allocatelliglobosispora scoriae</name>
    <dbReference type="NCBI Taxonomy" id="643052"/>
    <lineage>
        <taxon>Bacteria</taxon>
        <taxon>Bacillati</taxon>
        <taxon>Actinomycetota</taxon>
        <taxon>Actinomycetes</taxon>
        <taxon>Micromonosporales</taxon>
        <taxon>Micromonosporaceae</taxon>
        <taxon>Allocatelliglobosispora</taxon>
    </lineage>
</organism>
<keyword evidence="1" id="KW-0732">Signal</keyword>
<comment type="caution">
    <text evidence="2">The sequence shown here is derived from an EMBL/GenBank/DDBJ whole genome shotgun (WGS) entry which is preliminary data.</text>
</comment>
<feature type="chain" id="PRO_5038910477" evidence="1">
    <location>
        <begin position="29"/>
        <end position="129"/>
    </location>
</feature>
<name>A0A841BW45_9ACTN</name>
<dbReference type="RefSeq" id="WP_184840255.1">
    <property type="nucleotide sequence ID" value="NZ_JACHMN010000002.1"/>
</dbReference>
<dbReference type="Proteomes" id="UP000587527">
    <property type="component" value="Unassembled WGS sequence"/>
</dbReference>
<accession>A0A841BW45</accession>
<evidence type="ECO:0000256" key="1">
    <source>
        <dbReference type="SAM" id="SignalP"/>
    </source>
</evidence>
<sequence>MFAAVGLGAVGCCTLLLYCVALTDAASATTSMEGDMSSVNGFMRDVLDGVRKRVNDRDDDVFADGFNEATSICVGILSKNIDDLLNQIKSGSYLSDQEQFLLSRLTEMKSETEKCLRDYGGSTATGEGR</sequence>
<keyword evidence="3" id="KW-1185">Reference proteome</keyword>
<evidence type="ECO:0000313" key="2">
    <source>
        <dbReference type="EMBL" id="MBB5871895.1"/>
    </source>
</evidence>
<dbReference type="EMBL" id="JACHMN010000002">
    <property type="protein sequence ID" value="MBB5871895.1"/>
    <property type="molecule type" value="Genomic_DNA"/>
</dbReference>
<reference evidence="2 3" key="1">
    <citation type="submission" date="2020-08" db="EMBL/GenBank/DDBJ databases">
        <title>Sequencing the genomes of 1000 actinobacteria strains.</title>
        <authorList>
            <person name="Klenk H.-P."/>
        </authorList>
    </citation>
    <scope>NUCLEOTIDE SEQUENCE [LARGE SCALE GENOMIC DNA]</scope>
    <source>
        <strain evidence="2 3">DSM 45362</strain>
    </source>
</reference>
<proteinExistence type="predicted"/>
<feature type="signal peptide" evidence="1">
    <location>
        <begin position="1"/>
        <end position="28"/>
    </location>
</feature>
<evidence type="ECO:0000313" key="3">
    <source>
        <dbReference type="Proteomes" id="UP000587527"/>
    </source>
</evidence>
<protein>
    <submittedName>
        <fullName evidence="2">Uncharacterized protein</fullName>
    </submittedName>
</protein>